<sequence length="775" mass="85341">MTGKSVIGSRLSVLWYDPRSVQCVGACRLGEVSSTVDGEGPTIPPSMSIRLTMIRARTPTILVTTLVLLLQSSGLMTEHVREMEVSEGAPVGTRVGFIGDGSSSDSGPPYLIVPVPGSAVDSDLSVEQTTGEIRTKVPLDRETRSSYSLVAIPLSGENVRVVVRVLDENDNAPTFPSTVMNIEFPENTPRDVKRTLHPARDLDLGVYNTQRYNIVSGNTNNAFRLSSHRERDGVLYLDLQINGFLDRESTSSYSLVIEALDGGTPPLKGVMTVNITIQDVNDNQPIFNQNLYTASIPENATVGTSVLRVHATDSDAGDNGEVEYSINRRQSDRDSMFRIDSETGLIAVNRPLDFETKDVHELVVVARDKGAQPLETTAFVSIRVTDVNDNQPTINVIFLSDDATPKISESAQPGEFVARISVNDPDSKTEYSNVNVTLEGGDGRFGLATRDNIIYLVIVSLPLDREIQPNYTLSVIATDTGNPPLHASRTFHLMVTDVNDNAPEFEKMVYHADVLEVTDPGTSVFQVHAVDRDEGNNSALTYSIVETSATHSSWFKIDSRSGLITTKVHVDCETDPVPQVIVVASDSGLPQLSSSATVFVTIHDVNDNEPIFDQSFYNVSVPENEPKGRCILKVSCLSDMAFPLYADDIVGPFTHTHLIRRPFTCQSAWIRNKKSRAQFPALSDFSVGQWLWNGVNSALLAQPEERNPQDSEGLLTCLTHKRTRIGLYMNLQHPVCRCRCFISSSLCSTAHDLRRRSFKFTVDTTFWVMEDHQPG</sequence>
<evidence type="ECO:0000256" key="7">
    <source>
        <dbReference type="ARBA" id="ARBA00022989"/>
    </source>
</evidence>
<dbReference type="PROSITE" id="PS00232">
    <property type="entry name" value="CADHERIN_1"/>
    <property type="match status" value="2"/>
</dbReference>
<dbReference type="SUPFAM" id="SSF49313">
    <property type="entry name" value="Cadherin-like"/>
    <property type="match status" value="5"/>
</dbReference>
<reference evidence="12" key="1">
    <citation type="submission" date="2020-11" db="EMBL/GenBank/DDBJ databases">
        <authorList>
            <person name="Tran Van P."/>
        </authorList>
    </citation>
    <scope>NUCLEOTIDE SEQUENCE</scope>
</reference>
<name>A0A7R8VSN9_TIMDO</name>
<evidence type="ECO:0000256" key="10">
    <source>
        <dbReference type="PROSITE-ProRule" id="PRU00043"/>
    </source>
</evidence>
<dbReference type="GO" id="GO:0007156">
    <property type="term" value="P:homophilic cell adhesion via plasma membrane adhesion molecules"/>
    <property type="evidence" value="ECO:0007669"/>
    <property type="project" value="InterPro"/>
</dbReference>
<dbReference type="InterPro" id="IPR020894">
    <property type="entry name" value="Cadherin_CS"/>
</dbReference>
<dbReference type="InterPro" id="IPR050174">
    <property type="entry name" value="Protocadherin/Cadherin-CA"/>
</dbReference>
<dbReference type="Pfam" id="PF00028">
    <property type="entry name" value="Cadherin"/>
    <property type="match status" value="4"/>
</dbReference>
<proteinExistence type="predicted"/>
<dbReference type="GO" id="GO:0005886">
    <property type="term" value="C:plasma membrane"/>
    <property type="evidence" value="ECO:0007669"/>
    <property type="project" value="UniProtKB-SubCell"/>
</dbReference>
<dbReference type="FunFam" id="2.60.40.60:FF:000102">
    <property type="entry name" value="Dachsous cadherin-related 1b"/>
    <property type="match status" value="1"/>
</dbReference>
<comment type="subcellular location">
    <subcellularLocation>
        <location evidence="1">Cell membrane</location>
        <topology evidence="1">Single-pass type I membrane protein</topology>
    </subcellularLocation>
</comment>
<accession>A0A7R8VSN9</accession>
<dbReference type="SMART" id="SM00112">
    <property type="entry name" value="CA"/>
    <property type="match status" value="5"/>
</dbReference>
<evidence type="ECO:0000256" key="5">
    <source>
        <dbReference type="ARBA" id="ARBA00022737"/>
    </source>
</evidence>
<protein>
    <recommendedName>
        <fullName evidence="11">Cadherin domain-containing protein</fullName>
    </recommendedName>
</protein>
<feature type="domain" description="Cadherin" evidence="11">
    <location>
        <begin position="176"/>
        <end position="287"/>
    </location>
</feature>
<evidence type="ECO:0000256" key="3">
    <source>
        <dbReference type="ARBA" id="ARBA00022692"/>
    </source>
</evidence>
<dbReference type="FunFam" id="2.60.40.60:FF:000020">
    <property type="entry name" value="Dachsous cadherin-related 1b"/>
    <property type="match status" value="2"/>
</dbReference>
<dbReference type="InterPro" id="IPR002126">
    <property type="entry name" value="Cadherin-like_dom"/>
</dbReference>
<keyword evidence="2" id="KW-1003">Cell membrane</keyword>
<dbReference type="PROSITE" id="PS50268">
    <property type="entry name" value="CADHERIN_2"/>
    <property type="match status" value="5"/>
</dbReference>
<evidence type="ECO:0000313" key="12">
    <source>
        <dbReference type="EMBL" id="CAD7202258.1"/>
    </source>
</evidence>
<evidence type="ECO:0000256" key="1">
    <source>
        <dbReference type="ARBA" id="ARBA00004251"/>
    </source>
</evidence>
<feature type="domain" description="Cadherin" evidence="11">
    <location>
        <begin position="506"/>
        <end position="612"/>
    </location>
</feature>
<gene>
    <name evidence="12" type="ORF">TDIB3V08_LOCUS8443</name>
</gene>
<dbReference type="InterPro" id="IPR015919">
    <property type="entry name" value="Cadherin-like_sf"/>
</dbReference>
<keyword evidence="8" id="KW-0472">Membrane</keyword>
<evidence type="ECO:0000256" key="8">
    <source>
        <dbReference type="ARBA" id="ARBA00023136"/>
    </source>
</evidence>
<keyword evidence="9" id="KW-0325">Glycoprotein</keyword>
<evidence type="ECO:0000256" key="2">
    <source>
        <dbReference type="ARBA" id="ARBA00022475"/>
    </source>
</evidence>
<keyword evidence="5" id="KW-0677">Repeat</keyword>
<evidence type="ECO:0000259" key="11">
    <source>
        <dbReference type="PROSITE" id="PS50268"/>
    </source>
</evidence>
<dbReference type="GO" id="GO:0005509">
    <property type="term" value="F:calcium ion binding"/>
    <property type="evidence" value="ECO:0007669"/>
    <property type="project" value="UniProtKB-UniRule"/>
</dbReference>
<organism evidence="12">
    <name type="scientific">Timema douglasi</name>
    <name type="common">Walking stick</name>
    <dbReference type="NCBI Taxonomy" id="61478"/>
    <lineage>
        <taxon>Eukaryota</taxon>
        <taxon>Metazoa</taxon>
        <taxon>Ecdysozoa</taxon>
        <taxon>Arthropoda</taxon>
        <taxon>Hexapoda</taxon>
        <taxon>Insecta</taxon>
        <taxon>Pterygota</taxon>
        <taxon>Neoptera</taxon>
        <taxon>Polyneoptera</taxon>
        <taxon>Phasmatodea</taxon>
        <taxon>Timematodea</taxon>
        <taxon>Timematoidea</taxon>
        <taxon>Timematidae</taxon>
        <taxon>Timema</taxon>
    </lineage>
</organism>
<dbReference type="EMBL" id="OA569160">
    <property type="protein sequence ID" value="CAD7202258.1"/>
    <property type="molecule type" value="Genomic_DNA"/>
</dbReference>
<dbReference type="PANTHER" id="PTHR24028:SF328">
    <property type="entry name" value="CADHERIN-3"/>
    <property type="match status" value="1"/>
</dbReference>
<feature type="domain" description="Cadherin" evidence="11">
    <location>
        <begin position="288"/>
        <end position="394"/>
    </location>
</feature>
<dbReference type="PRINTS" id="PR00205">
    <property type="entry name" value="CADHERIN"/>
</dbReference>
<dbReference type="GO" id="GO:0009653">
    <property type="term" value="P:anatomical structure morphogenesis"/>
    <property type="evidence" value="ECO:0007669"/>
    <property type="project" value="UniProtKB-ARBA"/>
</dbReference>
<keyword evidence="3" id="KW-0812">Transmembrane</keyword>
<dbReference type="CDD" id="cd11304">
    <property type="entry name" value="Cadherin_repeat"/>
    <property type="match status" value="4"/>
</dbReference>
<feature type="domain" description="Cadherin" evidence="11">
    <location>
        <begin position="407"/>
        <end position="505"/>
    </location>
</feature>
<keyword evidence="7" id="KW-1133">Transmembrane helix</keyword>
<keyword evidence="4" id="KW-0732">Signal</keyword>
<feature type="domain" description="Cadherin" evidence="11">
    <location>
        <begin position="77"/>
        <end position="175"/>
    </location>
</feature>
<evidence type="ECO:0000256" key="4">
    <source>
        <dbReference type="ARBA" id="ARBA00022729"/>
    </source>
</evidence>
<dbReference type="FunFam" id="2.60.40.60:FF:000007">
    <property type="entry name" value="Protocadherin alpha 2"/>
    <property type="match status" value="1"/>
</dbReference>
<dbReference type="Gene3D" id="2.60.40.60">
    <property type="entry name" value="Cadherins"/>
    <property type="match status" value="6"/>
</dbReference>
<dbReference type="PANTHER" id="PTHR24028">
    <property type="entry name" value="CADHERIN-87A"/>
    <property type="match status" value="1"/>
</dbReference>
<evidence type="ECO:0000256" key="6">
    <source>
        <dbReference type="ARBA" id="ARBA00022837"/>
    </source>
</evidence>
<dbReference type="GO" id="GO:0060429">
    <property type="term" value="P:epithelium development"/>
    <property type="evidence" value="ECO:0007669"/>
    <property type="project" value="UniProtKB-ARBA"/>
</dbReference>
<dbReference type="AlphaFoldDB" id="A0A7R8VSN9"/>
<keyword evidence="6 10" id="KW-0106">Calcium</keyword>
<evidence type="ECO:0000256" key="9">
    <source>
        <dbReference type="ARBA" id="ARBA00023180"/>
    </source>
</evidence>